<evidence type="ECO:0000313" key="3">
    <source>
        <dbReference type="Proteomes" id="UP000594468"/>
    </source>
</evidence>
<dbReference type="InterPro" id="IPR050490">
    <property type="entry name" value="Bact_solute-bd_prot1"/>
</dbReference>
<dbReference type="AlphaFoldDB" id="A0A7S8ECR4"/>
<gene>
    <name evidence="2" type="ORF">G4Y79_09410</name>
</gene>
<dbReference type="PANTHER" id="PTHR43649">
    <property type="entry name" value="ARABINOSE-BINDING PROTEIN-RELATED"/>
    <property type="match status" value="1"/>
</dbReference>
<feature type="chain" id="PRO_5032957993" evidence="1">
    <location>
        <begin position="22"/>
        <end position="434"/>
    </location>
</feature>
<evidence type="ECO:0000256" key="1">
    <source>
        <dbReference type="SAM" id="SignalP"/>
    </source>
</evidence>
<keyword evidence="1" id="KW-0732">Signal</keyword>
<dbReference type="InterPro" id="IPR006059">
    <property type="entry name" value="SBP"/>
</dbReference>
<accession>A0A7S8ECR4</accession>
<sequence>MRKLLLFLVLGLMIFPNVVFAQDDITIELWHIQNTDPGPQLFASAIERYQADHPNVTIDAIAMQNDPYKQRIRTAIGAGDEPCVFMSWGGGPMLEYVDAGTIIPLTSYFETRIPSYYDGDNYMDYFMPAGFSNVTAPDGEVYGVPVENVSVAVFYYDKQIFAEYGLEPPTTMSELDAIVQTLIDNGIAPFSLAGASKWPSSMYYMYLVDRLAGPGAFADAAARTGSMEAEPFVRAGEIIQNWVEMGAFVDGFNGLDYDTGQSRIPMYAGQAAMELMGTWGISTVKAENPDYYENNLGFFAFPAIEDGEGDPTAVVGTVGDNYYHISSNCEHPEEAFDFLTYLVDPDGITERIEAGRIPPVAGVSERIEDPLLAEVVSMIENAGSVQLWYDQYLPPELGEVHKDTMQALFGMAITPEEAAAQQEEALAEYFDSEG</sequence>
<dbReference type="KEGG" id="pmet:G4Y79_09410"/>
<dbReference type="Proteomes" id="UP000594468">
    <property type="component" value="Chromosome"/>
</dbReference>
<feature type="signal peptide" evidence="1">
    <location>
        <begin position="1"/>
        <end position="21"/>
    </location>
</feature>
<name>A0A7S8ECR4_9CHLR</name>
<dbReference type="SUPFAM" id="SSF53850">
    <property type="entry name" value="Periplasmic binding protein-like II"/>
    <property type="match status" value="1"/>
</dbReference>
<dbReference type="PANTHER" id="PTHR43649:SF14">
    <property type="entry name" value="BLR3389 PROTEIN"/>
    <property type="match status" value="1"/>
</dbReference>
<reference evidence="2 3" key="1">
    <citation type="submission" date="2020-02" db="EMBL/GenBank/DDBJ databases">
        <authorList>
            <person name="Zheng R.K."/>
            <person name="Sun C.M."/>
        </authorList>
    </citation>
    <scope>NUCLEOTIDE SEQUENCE [LARGE SCALE GENOMIC DNA]</scope>
    <source>
        <strain evidence="3">rifampicinis</strain>
    </source>
</reference>
<dbReference type="EMBL" id="CP062983">
    <property type="protein sequence ID" value="QPC84573.1"/>
    <property type="molecule type" value="Genomic_DNA"/>
</dbReference>
<proteinExistence type="predicted"/>
<dbReference type="Gene3D" id="3.40.190.10">
    <property type="entry name" value="Periplasmic binding protein-like II"/>
    <property type="match status" value="2"/>
</dbReference>
<evidence type="ECO:0000313" key="2">
    <source>
        <dbReference type="EMBL" id="QPC84573.1"/>
    </source>
</evidence>
<keyword evidence="3" id="KW-1185">Reference proteome</keyword>
<protein>
    <submittedName>
        <fullName evidence="2">Extracellular solute-binding protein</fullName>
    </submittedName>
</protein>
<dbReference type="Pfam" id="PF01547">
    <property type="entry name" value="SBP_bac_1"/>
    <property type="match status" value="1"/>
</dbReference>
<organism evidence="2 3">
    <name type="scientific">Phototrophicus methaneseepsis</name>
    <dbReference type="NCBI Taxonomy" id="2710758"/>
    <lineage>
        <taxon>Bacteria</taxon>
        <taxon>Bacillati</taxon>
        <taxon>Chloroflexota</taxon>
        <taxon>Candidatus Thermofontia</taxon>
        <taxon>Phototrophicales</taxon>
        <taxon>Phototrophicaceae</taxon>
        <taxon>Phototrophicus</taxon>
    </lineage>
</organism>
<dbReference type="RefSeq" id="WP_195172636.1">
    <property type="nucleotide sequence ID" value="NZ_CP062983.1"/>
</dbReference>